<keyword evidence="3" id="KW-1185">Reference proteome</keyword>
<keyword evidence="1" id="KW-0812">Transmembrane</keyword>
<organism evidence="2 3">
    <name type="scientific">Nicotiana attenuata</name>
    <name type="common">Coyote tobacco</name>
    <dbReference type="NCBI Taxonomy" id="49451"/>
    <lineage>
        <taxon>Eukaryota</taxon>
        <taxon>Viridiplantae</taxon>
        <taxon>Streptophyta</taxon>
        <taxon>Embryophyta</taxon>
        <taxon>Tracheophyta</taxon>
        <taxon>Spermatophyta</taxon>
        <taxon>Magnoliopsida</taxon>
        <taxon>eudicotyledons</taxon>
        <taxon>Gunneridae</taxon>
        <taxon>Pentapetalae</taxon>
        <taxon>asterids</taxon>
        <taxon>lamiids</taxon>
        <taxon>Solanales</taxon>
        <taxon>Solanaceae</taxon>
        <taxon>Nicotianoideae</taxon>
        <taxon>Nicotianeae</taxon>
        <taxon>Nicotiana</taxon>
    </lineage>
</organism>
<gene>
    <name evidence="2" type="ORF">A4A49_10390</name>
</gene>
<protein>
    <submittedName>
        <fullName evidence="2">Uncharacterized protein</fullName>
    </submittedName>
</protein>
<proteinExistence type="predicted"/>
<keyword evidence="1" id="KW-1133">Transmembrane helix</keyword>
<dbReference type="Proteomes" id="UP000187609">
    <property type="component" value="Unassembled WGS sequence"/>
</dbReference>
<evidence type="ECO:0000313" key="3">
    <source>
        <dbReference type="Proteomes" id="UP000187609"/>
    </source>
</evidence>
<name>A0A314L3N1_NICAT</name>
<feature type="transmembrane region" description="Helical" evidence="1">
    <location>
        <begin position="6"/>
        <end position="32"/>
    </location>
</feature>
<reference evidence="2" key="1">
    <citation type="submission" date="2016-11" db="EMBL/GenBank/DDBJ databases">
        <title>The genome of Nicotiana attenuata.</title>
        <authorList>
            <person name="Xu S."/>
            <person name="Brockmoeller T."/>
            <person name="Gaquerel E."/>
            <person name="Navarro A."/>
            <person name="Kuhl H."/>
            <person name="Gase K."/>
            <person name="Ling Z."/>
            <person name="Zhou W."/>
            <person name="Kreitzer C."/>
            <person name="Stanke M."/>
            <person name="Tang H."/>
            <person name="Lyons E."/>
            <person name="Pandey P."/>
            <person name="Pandey S.P."/>
            <person name="Timmermann B."/>
            <person name="Baldwin I.T."/>
        </authorList>
    </citation>
    <scope>NUCLEOTIDE SEQUENCE [LARGE SCALE GENOMIC DNA]</scope>
    <source>
        <strain evidence="2">UT</strain>
    </source>
</reference>
<accession>A0A314L3N1</accession>
<dbReference type="AlphaFoldDB" id="A0A314L3N1"/>
<evidence type="ECO:0000256" key="1">
    <source>
        <dbReference type="SAM" id="Phobius"/>
    </source>
</evidence>
<dbReference type="EMBL" id="MJEQ01000462">
    <property type="protein sequence ID" value="OIT36163.1"/>
    <property type="molecule type" value="Genomic_DNA"/>
</dbReference>
<sequence>MTEEEPIKLVVIILSSKFVVRPFAGIFSYFLMNKLRRRNLQKNNSLYNMHNNLKYCQNLEAMSSLELTPGANKGLSADDRSCSHKGQLSMIYLLCNLLTVE</sequence>
<keyword evidence="1" id="KW-0472">Membrane</keyword>
<evidence type="ECO:0000313" key="2">
    <source>
        <dbReference type="EMBL" id="OIT36163.1"/>
    </source>
</evidence>
<comment type="caution">
    <text evidence="2">The sequence shown here is derived from an EMBL/GenBank/DDBJ whole genome shotgun (WGS) entry which is preliminary data.</text>
</comment>
<dbReference type="Gramene" id="OIT36163">
    <property type="protein sequence ID" value="OIT36163"/>
    <property type="gene ID" value="A4A49_10390"/>
</dbReference>